<organism evidence="2 3">
    <name type="scientific">Asbolus verrucosus</name>
    <name type="common">Desert ironclad beetle</name>
    <dbReference type="NCBI Taxonomy" id="1661398"/>
    <lineage>
        <taxon>Eukaryota</taxon>
        <taxon>Metazoa</taxon>
        <taxon>Ecdysozoa</taxon>
        <taxon>Arthropoda</taxon>
        <taxon>Hexapoda</taxon>
        <taxon>Insecta</taxon>
        <taxon>Pterygota</taxon>
        <taxon>Neoptera</taxon>
        <taxon>Endopterygota</taxon>
        <taxon>Coleoptera</taxon>
        <taxon>Polyphaga</taxon>
        <taxon>Cucujiformia</taxon>
        <taxon>Tenebrionidae</taxon>
        <taxon>Pimeliinae</taxon>
        <taxon>Asbolus</taxon>
    </lineage>
</organism>
<name>A0A482VPK1_ASBVE</name>
<dbReference type="Proteomes" id="UP000292052">
    <property type="component" value="Unassembled WGS sequence"/>
</dbReference>
<reference evidence="2 3" key="1">
    <citation type="submission" date="2017-03" db="EMBL/GenBank/DDBJ databases">
        <title>Genome of the blue death feigning beetle - Asbolus verrucosus.</title>
        <authorList>
            <person name="Rider S.D."/>
        </authorList>
    </citation>
    <scope>NUCLEOTIDE SEQUENCE [LARGE SCALE GENOMIC DNA]</scope>
    <source>
        <strain evidence="2">Butters</strain>
        <tissue evidence="2">Head and leg muscle</tissue>
    </source>
</reference>
<evidence type="ECO:0000313" key="2">
    <source>
        <dbReference type="EMBL" id="RZC34881.1"/>
    </source>
</evidence>
<keyword evidence="3" id="KW-1185">Reference proteome</keyword>
<comment type="caution">
    <text evidence="2">The sequence shown here is derived from an EMBL/GenBank/DDBJ whole genome shotgun (WGS) entry which is preliminary data.</text>
</comment>
<proteinExistence type="predicted"/>
<feature type="region of interest" description="Disordered" evidence="1">
    <location>
        <begin position="1"/>
        <end position="32"/>
    </location>
</feature>
<evidence type="ECO:0000256" key="1">
    <source>
        <dbReference type="SAM" id="MobiDB-lite"/>
    </source>
</evidence>
<accession>A0A482VPK1</accession>
<sequence length="166" mass="17960">MVVPEGTLSQPSNVNSDGEEDDVSTSSENDQNYDGAVVLHDDRQQLPALGNISVMNSSDVHFGNKTFYQGPVTIKQFLYANGKTQQDKTDCDSEIVLDAATIPNGLDNPIFIPDFPTSKAASNKPVTEENISGVLKGITQEDRQFGIPNILIFVTAEGISQRIIST</sequence>
<dbReference type="EMBL" id="QDEB01076030">
    <property type="protein sequence ID" value="RZC34881.1"/>
    <property type="molecule type" value="Genomic_DNA"/>
</dbReference>
<evidence type="ECO:0000313" key="3">
    <source>
        <dbReference type="Proteomes" id="UP000292052"/>
    </source>
</evidence>
<dbReference type="OrthoDB" id="8059797at2759"/>
<feature type="compositionally biased region" description="Polar residues" evidence="1">
    <location>
        <begin position="7"/>
        <end position="16"/>
    </location>
</feature>
<dbReference type="AlphaFoldDB" id="A0A482VPK1"/>
<protein>
    <submittedName>
        <fullName evidence="2">Uncharacterized protein</fullName>
    </submittedName>
</protein>
<gene>
    <name evidence="2" type="ORF">BDFB_007349</name>
</gene>